<gene>
    <name evidence="2" type="ORF">ENV41_00420</name>
</gene>
<name>A0A7V3J972_UNCC3</name>
<dbReference type="EMBL" id="DTGG01000019">
    <property type="protein sequence ID" value="HFZ08584.1"/>
    <property type="molecule type" value="Genomic_DNA"/>
</dbReference>
<comment type="caution">
    <text evidence="2">The sequence shown here is derived from an EMBL/GenBank/DDBJ whole genome shotgun (WGS) entry which is preliminary data.</text>
</comment>
<dbReference type="AlphaFoldDB" id="A0A7V3J972"/>
<proteinExistence type="predicted"/>
<accession>A0A7V3J972</accession>
<organism evidence="2">
    <name type="scientific">candidate division CPR3 bacterium</name>
    <dbReference type="NCBI Taxonomy" id="2268181"/>
    <lineage>
        <taxon>Bacteria</taxon>
        <taxon>Bacteria division CPR3</taxon>
    </lineage>
</organism>
<dbReference type="SUPFAM" id="SSF81593">
    <property type="entry name" value="Nucleotidyltransferase substrate binding subunit/domain"/>
    <property type="match status" value="1"/>
</dbReference>
<dbReference type="InterPro" id="IPR010235">
    <property type="entry name" value="HepT"/>
</dbReference>
<reference evidence="2" key="1">
    <citation type="journal article" date="2020" name="mSystems">
        <title>Genome- and Community-Level Interaction Insights into Carbon Utilization and Element Cycling Functions of Hydrothermarchaeota in Hydrothermal Sediment.</title>
        <authorList>
            <person name="Zhou Z."/>
            <person name="Liu Y."/>
            <person name="Xu W."/>
            <person name="Pan J."/>
            <person name="Luo Z.H."/>
            <person name="Li M."/>
        </authorList>
    </citation>
    <scope>NUCLEOTIDE SEQUENCE [LARGE SCALE GENOMIC DNA]</scope>
    <source>
        <strain evidence="2">SpSt-757</strain>
    </source>
</reference>
<evidence type="ECO:0000313" key="2">
    <source>
        <dbReference type="EMBL" id="HFZ08584.1"/>
    </source>
</evidence>
<evidence type="ECO:0000256" key="1">
    <source>
        <dbReference type="SAM" id="Coils"/>
    </source>
</evidence>
<feature type="coiled-coil region" evidence="1">
    <location>
        <begin position="2"/>
        <end position="29"/>
    </location>
</feature>
<keyword evidence="1" id="KW-0175">Coiled coil</keyword>
<protein>
    <submittedName>
        <fullName evidence="2">DUF86 domain-containing protein</fullName>
    </submittedName>
</protein>
<sequence length="124" mass="14590">MKSKLESLLSQLKNAYARFKEVMEKEKTDIVRDSAIQRFEFTFELAWKTMKAYVEEKGARVLFPKDAIKEAFRARIISDGDGWLDMLETRNMTSHIYGEVMAEKVYTRLKNYLPLIESLIRELS</sequence>
<dbReference type="Gene3D" id="1.20.120.330">
    <property type="entry name" value="Nucleotidyltransferases domain 2"/>
    <property type="match status" value="1"/>
</dbReference>
<dbReference type="NCBIfam" id="TIGR01987">
    <property type="entry name" value="HI0074"/>
    <property type="match status" value="1"/>
</dbReference>
<dbReference type="Pfam" id="PF08780">
    <property type="entry name" value="NTase_sub_bind"/>
    <property type="match status" value="1"/>
</dbReference>